<keyword evidence="7" id="KW-0067">ATP-binding</keyword>
<proteinExistence type="inferred from homology"/>
<comment type="subcellular location">
    <subcellularLocation>
        <location evidence="1">Membrane</location>
        <topology evidence="1">Multi-pass membrane protein</topology>
    </subcellularLocation>
</comment>
<evidence type="ECO:0000256" key="8">
    <source>
        <dbReference type="ARBA" id="ARBA00022989"/>
    </source>
</evidence>
<dbReference type="PROSITE" id="PS50893">
    <property type="entry name" value="ABC_TRANSPORTER_2"/>
    <property type="match status" value="2"/>
</dbReference>
<keyword evidence="6" id="KW-0547">Nucleotide-binding</keyword>
<dbReference type="InterPro" id="IPR013525">
    <property type="entry name" value="ABC2_TM"/>
</dbReference>
<evidence type="ECO:0000256" key="11">
    <source>
        <dbReference type="SAM" id="Phobius"/>
    </source>
</evidence>
<dbReference type="PANTHER" id="PTHR48040">
    <property type="entry name" value="PLEIOTROPIC DRUG RESISTANCE PROTEIN 1-LIKE ISOFORM X1"/>
    <property type="match status" value="1"/>
</dbReference>
<feature type="transmembrane region" description="Helical" evidence="11">
    <location>
        <begin position="549"/>
        <end position="572"/>
    </location>
</feature>
<evidence type="ECO:0000256" key="4">
    <source>
        <dbReference type="ARBA" id="ARBA00022692"/>
    </source>
</evidence>
<feature type="transmembrane region" description="Helical" evidence="11">
    <location>
        <begin position="1070"/>
        <end position="1089"/>
    </location>
</feature>
<dbReference type="Gene3D" id="3.40.50.300">
    <property type="entry name" value="P-loop containing nucleotide triphosphate hydrolases"/>
    <property type="match status" value="2"/>
</dbReference>
<dbReference type="Pfam" id="PF01061">
    <property type="entry name" value="ABC2_membrane"/>
    <property type="match status" value="3"/>
</dbReference>
<evidence type="ECO:0000256" key="2">
    <source>
        <dbReference type="ARBA" id="ARBA00006012"/>
    </source>
</evidence>
<feature type="domain" description="ABC transporter" evidence="12">
    <location>
        <begin position="145"/>
        <end position="421"/>
    </location>
</feature>
<dbReference type="FunFam" id="3.40.50.300:FF:000059">
    <property type="entry name" value="ABC transporter G family member 40"/>
    <property type="match status" value="1"/>
</dbReference>
<evidence type="ECO:0000256" key="3">
    <source>
        <dbReference type="ARBA" id="ARBA00022448"/>
    </source>
</evidence>
<dbReference type="InterPro" id="IPR003593">
    <property type="entry name" value="AAA+_ATPase"/>
</dbReference>
<evidence type="ECO:0000313" key="13">
    <source>
        <dbReference type="EMBL" id="KAJ4797884.1"/>
    </source>
</evidence>
<evidence type="ECO:0000313" key="14">
    <source>
        <dbReference type="Proteomes" id="UP001140206"/>
    </source>
</evidence>
<sequence length="1178" mass="133233">MEKKGELQRMGSLRQQHENALSISKKQTLQAANDEEALMWASLERLPTYARMRTGILTLTEGEQREVDVNRLAFIERKALLDRLLRTAEEDHERFLMKLRDRIDRVGIDLPLVEVRFQNLKVDAEIYVGTRGLPTLFNSVINSLEPIGNAFRIIPSKKRQMRILDGISGIVRPRRMTLLLGPPGAGKTTLLQVLAGELDSGLKMSGEITYNGHGMDEFVAQRTAAYISQYDTHLGEMTVRETLAFSARCQGAGTRYDMITELARREKEANIQPDPDIDVFMKAIGAGGKKDGIVTDYVLKILGLENCAETQVGNQMIRGISGGEKKRLTTGEMIVGPAQVFLMDEISTGLDSSTTYKMVNCIRHYNHIFGTTTLISLLQPSPETFLLFDDIILISEGHIVYQGPRDFVLHFFHSMGFQCPLRKALADFLQEVTSLKDQQQYWAGKATYRYVPVREFADAFRSFHIGKAIEEELAVPFDKEKSHPAALTTSRYGVSRMELFKACFDRQLLLMKRNMLIYIFKACELALLTVVAMTVFFRTKMHHRSVPDGAVYMGALFLACVTVMFNGLAELGMTIFNLPVFYKQRQNRMLKQFLLLIAVNQMASALFRLIAGIGRDLTTAMTYAYGKGQPTISEEALRDKHTYLTGEGSSLPPTDIKYSVDMPQKMKAQGETADRLVLLKGLSGSFRPGVLTALMGVTGAGKTTLMDVLSGRKTGGYIEGTIKVSGYPKNQETFARVSAYCEQIDIHSPFVTVYESLLFSAWLRLPAEVDAETRKTFIEEVMELVELTSLRGSIVGTAGVNGLSTEQRKRLTIAVELVANPSIIFMDEPTSGLDARAAAIVMRTAVKGVKKMSDSYNPATWMMEVTESSQEEALRVDFHQIYKDSVLYQRNMAIVKKLSAPPASCTELHFPTKYSQPFLMQLLVCMWKQYLSYWRNPSYNVIRFVFTCVIALFFGTVFWRKGQKWSCRILGPLVPLGSIYDLGHSSFGLGWVLIVGEFWIGPGVGSFQVGIEIPYNLIQSVIFSFIVYILCDYKWTASKFVWFWFLMFLTFLYHTLYGMVSVAMSPNFHIAAVVASGFYSLWNIFSGFLIPRPRIPIWWRWFYWTCPIAWTLYGLLVSQYGDVEDVLDIGMTVKQFLRSYYGFRHSFLPVVAVVIMTFTVFFALLFGYALKKLNWQKR</sequence>
<feature type="transmembrane region" description="Helical" evidence="11">
    <location>
        <begin position="1101"/>
        <end position="1121"/>
    </location>
</feature>
<evidence type="ECO:0000256" key="6">
    <source>
        <dbReference type="ARBA" id="ARBA00022741"/>
    </source>
</evidence>
<keyword evidence="9 11" id="KW-0472">Membrane</keyword>
<evidence type="ECO:0000256" key="9">
    <source>
        <dbReference type="ARBA" id="ARBA00023136"/>
    </source>
</evidence>
<feature type="transmembrane region" description="Helical" evidence="11">
    <location>
        <begin position="1013"/>
        <end position="1031"/>
    </location>
</feature>
<dbReference type="GO" id="GO:0140359">
    <property type="term" value="F:ABC-type transporter activity"/>
    <property type="evidence" value="ECO:0007669"/>
    <property type="project" value="InterPro"/>
</dbReference>
<evidence type="ECO:0000256" key="5">
    <source>
        <dbReference type="ARBA" id="ARBA00022737"/>
    </source>
</evidence>
<evidence type="ECO:0000256" key="7">
    <source>
        <dbReference type="ARBA" id="ARBA00022840"/>
    </source>
</evidence>
<feature type="transmembrane region" description="Helical" evidence="11">
    <location>
        <begin position="941"/>
        <end position="959"/>
    </location>
</feature>
<feature type="transmembrane region" description="Helical" evidence="11">
    <location>
        <begin position="516"/>
        <end position="537"/>
    </location>
</feature>
<dbReference type="PANTHER" id="PTHR48040:SF35">
    <property type="entry name" value="ABC TRANSPORTER G FAMILY MEMBER 39-LIKE"/>
    <property type="match status" value="1"/>
</dbReference>
<feature type="transmembrane region" description="Helical" evidence="11">
    <location>
        <begin position="593"/>
        <end position="611"/>
    </location>
</feature>
<organism evidence="13 14">
    <name type="scientific">Rhynchospora pubera</name>
    <dbReference type="NCBI Taxonomy" id="906938"/>
    <lineage>
        <taxon>Eukaryota</taxon>
        <taxon>Viridiplantae</taxon>
        <taxon>Streptophyta</taxon>
        <taxon>Embryophyta</taxon>
        <taxon>Tracheophyta</taxon>
        <taxon>Spermatophyta</taxon>
        <taxon>Magnoliopsida</taxon>
        <taxon>Liliopsida</taxon>
        <taxon>Poales</taxon>
        <taxon>Cyperaceae</taxon>
        <taxon>Cyperoideae</taxon>
        <taxon>Rhynchosporeae</taxon>
        <taxon>Rhynchospora</taxon>
    </lineage>
</organism>
<accession>A0AAV8FWP6</accession>
<dbReference type="EMBL" id="JAMFTS010000002">
    <property type="protein sequence ID" value="KAJ4797884.1"/>
    <property type="molecule type" value="Genomic_DNA"/>
</dbReference>
<dbReference type="InterPro" id="IPR027417">
    <property type="entry name" value="P-loop_NTPase"/>
</dbReference>
<dbReference type="GO" id="GO:0016020">
    <property type="term" value="C:membrane"/>
    <property type="evidence" value="ECO:0007669"/>
    <property type="project" value="UniProtKB-SubCell"/>
</dbReference>
<comment type="function">
    <text evidence="10">May be a general defense protein.</text>
</comment>
<comment type="caution">
    <text evidence="13">The sequence shown here is derived from an EMBL/GenBank/DDBJ whole genome shotgun (WGS) entry which is preliminary data.</text>
</comment>
<dbReference type="SMART" id="SM00382">
    <property type="entry name" value="AAA"/>
    <property type="match status" value="2"/>
</dbReference>
<keyword evidence="4 11" id="KW-0812">Transmembrane</keyword>
<feature type="domain" description="ABC transporter" evidence="12">
    <location>
        <begin position="660"/>
        <end position="903"/>
    </location>
</feature>
<feature type="transmembrane region" description="Helical" evidence="11">
    <location>
        <begin position="1147"/>
        <end position="1170"/>
    </location>
</feature>
<dbReference type="GO" id="GO:0005524">
    <property type="term" value="F:ATP binding"/>
    <property type="evidence" value="ECO:0007669"/>
    <property type="project" value="UniProtKB-KW"/>
</dbReference>
<keyword evidence="3" id="KW-0813">Transport</keyword>
<feature type="transmembrane region" description="Helical" evidence="11">
    <location>
        <begin position="1043"/>
        <end position="1064"/>
    </location>
</feature>
<evidence type="ECO:0000259" key="12">
    <source>
        <dbReference type="PROSITE" id="PS50893"/>
    </source>
</evidence>
<dbReference type="GO" id="GO:0016887">
    <property type="term" value="F:ATP hydrolysis activity"/>
    <property type="evidence" value="ECO:0007669"/>
    <property type="project" value="InterPro"/>
</dbReference>
<dbReference type="SUPFAM" id="SSF52540">
    <property type="entry name" value="P-loop containing nucleoside triphosphate hydrolases"/>
    <property type="match status" value="2"/>
</dbReference>
<dbReference type="InterPro" id="IPR003439">
    <property type="entry name" value="ABC_transporter-like_ATP-bd"/>
</dbReference>
<reference evidence="13" key="1">
    <citation type="submission" date="2022-08" db="EMBL/GenBank/DDBJ databases">
        <authorList>
            <person name="Marques A."/>
        </authorList>
    </citation>
    <scope>NUCLEOTIDE SEQUENCE</scope>
    <source>
        <strain evidence="13">RhyPub2mFocal</strain>
        <tissue evidence="13">Leaves</tissue>
    </source>
</reference>
<keyword evidence="5" id="KW-0677">Repeat</keyword>
<dbReference type="AlphaFoldDB" id="A0AAV8FWP6"/>
<evidence type="ECO:0000256" key="1">
    <source>
        <dbReference type="ARBA" id="ARBA00004141"/>
    </source>
</evidence>
<keyword evidence="8 11" id="KW-1133">Transmembrane helix</keyword>
<dbReference type="InterPro" id="IPR029481">
    <property type="entry name" value="ABC_trans_N"/>
</dbReference>
<name>A0AAV8FWP6_9POAL</name>
<comment type="similarity">
    <text evidence="2">Belongs to the ABC transporter superfamily. ABCG family. PDR (TC 3.A.1.205) subfamily.</text>
</comment>
<dbReference type="FunFam" id="3.40.50.300:FF:000179">
    <property type="entry name" value="ABC transporter G family member 34"/>
    <property type="match status" value="1"/>
</dbReference>
<gene>
    <name evidence="13" type="ORF">LUZ62_049130</name>
</gene>
<protein>
    <submittedName>
        <fullName evidence="13">ABC transporter G family member 36</fullName>
    </submittedName>
</protein>
<keyword evidence="14" id="KW-1185">Reference proteome</keyword>
<dbReference type="Pfam" id="PF00005">
    <property type="entry name" value="ABC_tran"/>
    <property type="match status" value="2"/>
</dbReference>
<dbReference type="Pfam" id="PF14510">
    <property type="entry name" value="ABC_trans_N"/>
    <property type="match status" value="1"/>
</dbReference>
<dbReference type="Proteomes" id="UP001140206">
    <property type="component" value="Chromosome 2"/>
</dbReference>
<evidence type="ECO:0000256" key="10">
    <source>
        <dbReference type="ARBA" id="ARBA00037747"/>
    </source>
</evidence>